<keyword evidence="3" id="KW-0645">Protease</keyword>
<feature type="non-terminal residue" evidence="5">
    <location>
        <position position="1"/>
    </location>
</feature>
<keyword evidence="6" id="KW-1185">Reference proteome</keyword>
<dbReference type="Gene3D" id="3.40.630.10">
    <property type="entry name" value="Zn peptidases"/>
    <property type="match status" value="1"/>
</dbReference>
<dbReference type="GO" id="GO:0008270">
    <property type="term" value="F:zinc ion binding"/>
    <property type="evidence" value="ECO:0007669"/>
    <property type="project" value="TreeGrafter"/>
</dbReference>
<protein>
    <recommendedName>
        <fullName evidence="3">Peptide hydrolase</fullName>
        <ecNumber evidence="3">3.4.-.-</ecNumber>
    </recommendedName>
</protein>
<evidence type="ECO:0000256" key="1">
    <source>
        <dbReference type="ARBA" id="ARBA00022679"/>
    </source>
</evidence>
<keyword evidence="1" id="KW-0808">Transferase</keyword>
<evidence type="ECO:0000313" key="5">
    <source>
        <dbReference type="EMBL" id="OAD72768.1"/>
    </source>
</evidence>
<gene>
    <name evidence="5" type="ORF">PHYBLDRAFT_90360</name>
</gene>
<evidence type="ECO:0000256" key="3">
    <source>
        <dbReference type="RuleBase" id="RU361240"/>
    </source>
</evidence>
<proteinExistence type="inferred from homology"/>
<dbReference type="PANTHER" id="PTHR12283">
    <property type="entry name" value="GLUTAMINYL-PEPTIDE CYCLOTRANSFERASE"/>
    <property type="match status" value="1"/>
</dbReference>
<dbReference type="PANTHER" id="PTHR12283:SF6">
    <property type="entry name" value="GLUTAMINYL-PEPTIDE CYCLOTRANSFERASE-RELATED"/>
    <property type="match status" value="1"/>
</dbReference>
<dbReference type="EC" id="3.4.-.-" evidence="3"/>
<dbReference type="InterPro" id="IPR040234">
    <property type="entry name" value="QC/QCL"/>
</dbReference>
<feature type="non-terminal residue" evidence="5">
    <location>
        <position position="278"/>
    </location>
</feature>
<dbReference type="RefSeq" id="XP_018290808.1">
    <property type="nucleotide sequence ID" value="XM_018443751.1"/>
</dbReference>
<dbReference type="OrthoDB" id="3907302at2759"/>
<dbReference type="SUPFAM" id="SSF53187">
    <property type="entry name" value="Zn-dependent exopeptidases"/>
    <property type="match status" value="1"/>
</dbReference>
<evidence type="ECO:0000313" key="6">
    <source>
        <dbReference type="Proteomes" id="UP000077315"/>
    </source>
</evidence>
<evidence type="ECO:0000259" key="4">
    <source>
        <dbReference type="Pfam" id="PF04389"/>
    </source>
</evidence>
<accession>A0A162NB47</accession>
<reference evidence="6" key="1">
    <citation type="submission" date="2015-06" db="EMBL/GenBank/DDBJ databases">
        <title>Expansion of signal transduction pathways in fungi by whole-genome duplication.</title>
        <authorList>
            <consortium name="DOE Joint Genome Institute"/>
            <person name="Corrochano L.M."/>
            <person name="Kuo A."/>
            <person name="Marcet-Houben M."/>
            <person name="Polaino S."/>
            <person name="Salamov A."/>
            <person name="Villalobos J.M."/>
            <person name="Alvarez M.I."/>
            <person name="Avalos J."/>
            <person name="Benito E.P."/>
            <person name="Benoit I."/>
            <person name="Burger G."/>
            <person name="Camino L.P."/>
            <person name="Canovas D."/>
            <person name="Cerda-Olmedo E."/>
            <person name="Cheng J.-F."/>
            <person name="Dominguez A."/>
            <person name="Elias M."/>
            <person name="Eslava A.P."/>
            <person name="Glaser F."/>
            <person name="Grimwood J."/>
            <person name="Gutierrez G."/>
            <person name="Heitman J."/>
            <person name="Henrissat B."/>
            <person name="Iturriaga E.A."/>
            <person name="Lang B.F."/>
            <person name="Lavin J.L."/>
            <person name="Lee S."/>
            <person name="Li W."/>
            <person name="Lindquist E."/>
            <person name="Lopez-Garcia S."/>
            <person name="Luque E.M."/>
            <person name="Marcos A.T."/>
            <person name="Martin J."/>
            <person name="McCluskey K."/>
            <person name="Medina H.R."/>
            <person name="Miralles-Duran A."/>
            <person name="Miyazaki A."/>
            <person name="Munoz-Torres E."/>
            <person name="Oguiza J.A."/>
            <person name="Ohm R."/>
            <person name="Olmedo M."/>
            <person name="Orejas M."/>
            <person name="Ortiz-Castellanos L."/>
            <person name="Pisabarro A.G."/>
            <person name="Rodriguez-Romero J."/>
            <person name="Ruiz-Herrera J."/>
            <person name="Ruiz-Vazquez R."/>
            <person name="Sanz C."/>
            <person name="Schackwitz W."/>
            <person name="Schmutz J."/>
            <person name="Shahriari M."/>
            <person name="Shelest E."/>
            <person name="Silva-Franco F."/>
            <person name="Soanes D."/>
            <person name="Syed K."/>
            <person name="Tagua V.G."/>
            <person name="Talbot N.J."/>
            <person name="Thon M."/>
            <person name="De vries R.P."/>
            <person name="Wiebenga A."/>
            <person name="Yadav J.S."/>
            <person name="Braun E.L."/>
            <person name="Baker S."/>
            <person name="Garre V."/>
            <person name="Horwitz B."/>
            <person name="Torres-Martinez S."/>
            <person name="Idnurm A."/>
            <person name="Herrera-Estrella A."/>
            <person name="Gabaldon T."/>
            <person name="Grigoriev I.V."/>
        </authorList>
    </citation>
    <scope>NUCLEOTIDE SEQUENCE [LARGE SCALE GENOMIC DNA]</scope>
    <source>
        <strain evidence="6">NRRL 1555(-)</strain>
    </source>
</reference>
<keyword evidence="3" id="KW-0479">Metal-binding</keyword>
<feature type="domain" description="Peptidase M28" evidence="4">
    <location>
        <begin position="51"/>
        <end position="273"/>
    </location>
</feature>
<dbReference type="InterPro" id="IPR037457">
    <property type="entry name" value="M28_QC"/>
</dbReference>
<keyword evidence="3" id="KW-0378">Hydrolase</keyword>
<keyword evidence="2" id="KW-0012">Acyltransferase</keyword>
<dbReference type="GO" id="GO:0008233">
    <property type="term" value="F:peptidase activity"/>
    <property type="evidence" value="ECO:0007669"/>
    <property type="project" value="UniProtKB-KW"/>
</dbReference>
<dbReference type="EMBL" id="KV440982">
    <property type="protein sequence ID" value="OAD72768.1"/>
    <property type="molecule type" value="Genomic_DNA"/>
</dbReference>
<dbReference type="AlphaFoldDB" id="A0A162NB47"/>
<dbReference type="Proteomes" id="UP000077315">
    <property type="component" value="Unassembled WGS sequence"/>
</dbReference>
<name>A0A162NB47_PHYB8</name>
<dbReference type="InParanoid" id="A0A162NB47"/>
<dbReference type="VEuPathDB" id="FungiDB:PHYBLDRAFT_90360"/>
<organism evidence="5 6">
    <name type="scientific">Phycomyces blakesleeanus (strain ATCC 8743b / DSM 1359 / FGSC 10004 / NBRC 33097 / NRRL 1555)</name>
    <dbReference type="NCBI Taxonomy" id="763407"/>
    <lineage>
        <taxon>Eukaryota</taxon>
        <taxon>Fungi</taxon>
        <taxon>Fungi incertae sedis</taxon>
        <taxon>Mucoromycota</taxon>
        <taxon>Mucoromycotina</taxon>
        <taxon>Mucoromycetes</taxon>
        <taxon>Mucorales</taxon>
        <taxon>Phycomycetaceae</taxon>
        <taxon>Phycomyces</taxon>
    </lineage>
</organism>
<comment type="similarity">
    <text evidence="3">Belongs to the peptidase M28 family.</text>
</comment>
<keyword evidence="3" id="KW-0862">Zinc</keyword>
<dbReference type="Pfam" id="PF04389">
    <property type="entry name" value="Peptidase_M28"/>
    <property type="match status" value="1"/>
</dbReference>
<dbReference type="GeneID" id="29004656"/>
<sequence>LSPLLVPRVSGTPGNTRVREFIVNHFQQLGWHVELDSFVDYTPMGPTKFTNIIVTKNPNSDHHLVMGAHFDSKYYPDFEFIGATDSAVPCAILMDVATTMNDLLDQQPPKQKSLQLIFFDGEEAVREWSSTDSIYGARQVIVIRRGNRLDQIELLVLLDLLGTPNPSINNYYRDTNRLFYRLLSLEKRLLANSLLATVAEDGTELRPVFNPKSSMTFRGEMIGDDHTPFLQRGVEVLHIIPFPFPSVWHNPGDMSECIDPNVVLNFAVIFRAFVAEYL</sequence>
<dbReference type="InterPro" id="IPR007484">
    <property type="entry name" value="Peptidase_M28"/>
</dbReference>
<dbReference type="CDD" id="cd03880">
    <property type="entry name" value="M28_QC_like"/>
    <property type="match status" value="1"/>
</dbReference>
<dbReference type="GO" id="GO:0016603">
    <property type="term" value="F:glutaminyl-peptide cyclotransferase activity"/>
    <property type="evidence" value="ECO:0007669"/>
    <property type="project" value="InterPro"/>
</dbReference>
<evidence type="ECO:0000256" key="2">
    <source>
        <dbReference type="ARBA" id="ARBA00023315"/>
    </source>
</evidence>
<dbReference type="GO" id="GO:0006508">
    <property type="term" value="P:proteolysis"/>
    <property type="evidence" value="ECO:0007669"/>
    <property type="project" value="UniProtKB-KW"/>
</dbReference>